<dbReference type="KEGG" id="halg:HUG10_08315"/>
<dbReference type="RefSeq" id="WP_179169129.1">
    <property type="nucleotide sequence ID" value="NZ_CP058529.1"/>
</dbReference>
<evidence type="ECO:0000313" key="2">
    <source>
        <dbReference type="Proteomes" id="UP000509750"/>
    </source>
</evidence>
<dbReference type="AlphaFoldDB" id="A0A7D5K7P0"/>
<dbReference type="Proteomes" id="UP000509750">
    <property type="component" value="Chromosome"/>
</dbReference>
<dbReference type="EMBL" id="CP058529">
    <property type="protein sequence ID" value="QLG27554.1"/>
    <property type="molecule type" value="Genomic_DNA"/>
</dbReference>
<gene>
    <name evidence="1" type="ORF">HUG10_08315</name>
</gene>
<protein>
    <submittedName>
        <fullName evidence="1">Uncharacterized protein</fullName>
    </submittedName>
</protein>
<dbReference type="GeneID" id="56028830"/>
<name>A0A7D5K7P0_9EURY</name>
<evidence type="ECO:0000313" key="1">
    <source>
        <dbReference type="EMBL" id="QLG27554.1"/>
    </source>
</evidence>
<sequence>MGFVWVSQFECASCGAREATTRLEYDDLGYAVCPGCGRNGKPAPKQVAGQ</sequence>
<keyword evidence="2" id="KW-1185">Reference proteome</keyword>
<organism evidence="1 2">
    <name type="scientific">Halorarum halophilum</name>
    <dbReference type="NCBI Taxonomy" id="2743090"/>
    <lineage>
        <taxon>Archaea</taxon>
        <taxon>Methanobacteriati</taxon>
        <taxon>Methanobacteriota</taxon>
        <taxon>Stenosarchaea group</taxon>
        <taxon>Halobacteria</taxon>
        <taxon>Halobacteriales</taxon>
        <taxon>Haloferacaceae</taxon>
        <taxon>Halorarum</taxon>
    </lineage>
</organism>
<dbReference type="OrthoDB" id="338670at2157"/>
<proteinExistence type="predicted"/>
<accession>A0A7D5K7P0</accession>
<reference evidence="1 2" key="1">
    <citation type="submission" date="2020-07" db="EMBL/GenBank/DDBJ databases">
        <title>Gai3-2, isolated from salt lake.</title>
        <authorList>
            <person name="Cui H."/>
            <person name="Shi X."/>
        </authorList>
    </citation>
    <scope>NUCLEOTIDE SEQUENCE [LARGE SCALE GENOMIC DNA]</scope>
    <source>
        <strain evidence="1 2">Gai3-2</strain>
    </source>
</reference>